<dbReference type="PROSITE" id="PS00197">
    <property type="entry name" value="2FE2S_FER_1"/>
    <property type="match status" value="1"/>
</dbReference>
<dbReference type="InterPro" id="IPR001041">
    <property type="entry name" value="2Fe-2S_ferredoxin-type"/>
</dbReference>
<dbReference type="SUPFAM" id="SSF54292">
    <property type="entry name" value="2Fe-2S ferredoxin-like"/>
    <property type="match status" value="1"/>
</dbReference>
<dbReference type="Pfam" id="PF00067">
    <property type="entry name" value="p450"/>
    <property type="match status" value="1"/>
</dbReference>
<dbReference type="GO" id="GO:0020037">
    <property type="term" value="F:heme binding"/>
    <property type="evidence" value="ECO:0007669"/>
    <property type="project" value="InterPro"/>
</dbReference>
<sequence length="720" mass="80211">MFYSPELGYWVVTRYEDVKSVFRDPLLFSPSNALEKVTPAPPEAQEILKKYGFDLQRTMVNEDEPQHMERRRLLLDAFLPENLIKHEPSVRNLARQYMDRFLDKGRADLVAEMFYEIPLTVALHFLGVPDDGAEELKQFAVAHTLNTWGRPTREEQLAISENVGRFWKTANDILDRMRADPTGEGWMYDTIRAHMDHPEAVPESYLRSMMMAILAAAHETTSNATSNMFWTLLSDRTAWDEVCENPALIPSAVEECLRVAGSIVAWRRIATDDTEVGGVKIPKGGKLMIVQASANKDGRYWENPDDIDIYRDNAADHLTFGYGAHQCMGKNIARMEMRVFLDEFVRRLPHIRLADGQTFRNLPNMSFRGPESLVVEWDPALNPEKTDPAIKERGTSFKIGAPAKDDILRQVVVAETEMTADGVLRVALADPRGRSLPSWTPGAHIDLVSGDIRRKYSLCGSPQDTRTWQVAILREDAGRGGSVHFHETLQAGDVVQVAGPKNHFKLDETAAGYVLVAGGIGITPMITMADRLKHDGKRYRLYYCGSSRGRMGLLERAIADHGEALSVHIGDEGSRIDLAAVLSGLRVGDQVYSCGPERMLDALDAMSQTWPEGTLHIEHFSTGSSILDPEKELPFQVELSDSGLTVEVARDQTLLDALTSAGIDVPCDCNEGLCGTCEVAVLEGDIDHRDRVLTSTERKANTRMMACCSRTKAGKLRLAL</sequence>
<dbReference type="PROSITE" id="PS51085">
    <property type="entry name" value="2FE2S_FER_2"/>
    <property type="match status" value="1"/>
</dbReference>
<dbReference type="Gene3D" id="1.10.630.10">
    <property type="entry name" value="Cytochrome P450"/>
    <property type="match status" value="1"/>
</dbReference>
<comment type="caution">
    <text evidence="5">The sequence shown here is derived from an EMBL/GenBank/DDBJ whole genome shotgun (WGS) entry which is preliminary data.</text>
</comment>
<dbReference type="SUPFAM" id="SSF63380">
    <property type="entry name" value="Riboflavin synthase domain-like"/>
    <property type="match status" value="1"/>
</dbReference>
<dbReference type="Gene3D" id="3.10.20.30">
    <property type="match status" value="1"/>
</dbReference>
<keyword evidence="6" id="KW-1185">Reference proteome</keyword>
<dbReference type="InterPro" id="IPR017972">
    <property type="entry name" value="Cyt_P450_CS"/>
</dbReference>
<dbReference type="PANTHER" id="PTHR46696:SF6">
    <property type="entry name" value="P450, PUTATIVE (EUROFUNG)-RELATED"/>
    <property type="match status" value="1"/>
</dbReference>
<comment type="similarity">
    <text evidence="2">Belongs to the cytochrome P450 family.</text>
</comment>
<protein>
    <submittedName>
        <fullName evidence="5">Cytochrome P450/oxidoreductase</fullName>
    </submittedName>
</protein>
<dbReference type="InterPro" id="IPR036010">
    <property type="entry name" value="2Fe-2S_ferredoxin-like_sf"/>
</dbReference>
<dbReference type="GO" id="GO:0005506">
    <property type="term" value="F:iron ion binding"/>
    <property type="evidence" value="ECO:0007669"/>
    <property type="project" value="InterPro"/>
</dbReference>
<evidence type="ECO:0000313" key="6">
    <source>
        <dbReference type="Proteomes" id="UP001320898"/>
    </source>
</evidence>
<evidence type="ECO:0000313" key="5">
    <source>
        <dbReference type="EMBL" id="MCT8974644.1"/>
    </source>
</evidence>
<dbReference type="InterPro" id="IPR002397">
    <property type="entry name" value="Cyt_P450_B"/>
</dbReference>
<dbReference type="GO" id="GO:0004497">
    <property type="term" value="F:monooxygenase activity"/>
    <property type="evidence" value="ECO:0007669"/>
    <property type="project" value="InterPro"/>
</dbReference>
<dbReference type="InterPro" id="IPR012675">
    <property type="entry name" value="Beta-grasp_dom_sf"/>
</dbReference>
<dbReference type="InterPro" id="IPR036396">
    <property type="entry name" value="Cyt_P450_sf"/>
</dbReference>
<dbReference type="PROSITE" id="PS00086">
    <property type="entry name" value="CYTOCHROME_P450"/>
    <property type="match status" value="1"/>
</dbReference>
<dbReference type="InterPro" id="IPR001128">
    <property type="entry name" value="Cyt_P450"/>
</dbReference>
<feature type="domain" description="FAD-binding FR-type" evidence="4">
    <location>
        <begin position="406"/>
        <end position="507"/>
    </location>
</feature>
<dbReference type="GO" id="GO:0016705">
    <property type="term" value="F:oxidoreductase activity, acting on paired donors, with incorporation or reduction of molecular oxygen"/>
    <property type="evidence" value="ECO:0007669"/>
    <property type="project" value="InterPro"/>
</dbReference>
<evidence type="ECO:0000259" key="4">
    <source>
        <dbReference type="PROSITE" id="PS51384"/>
    </source>
</evidence>
<reference evidence="5 6" key="1">
    <citation type="submission" date="2022-04" db="EMBL/GenBank/DDBJ databases">
        <authorList>
            <person name="Ye Y.-Q."/>
            <person name="Du Z.-J."/>
        </authorList>
    </citation>
    <scope>NUCLEOTIDE SEQUENCE [LARGE SCALE GENOMIC DNA]</scope>
    <source>
        <strain evidence="5 6">A6E488</strain>
    </source>
</reference>
<dbReference type="Gene3D" id="3.40.50.80">
    <property type="entry name" value="Nucleotide-binding domain of ferredoxin-NADP reductase (FNR) module"/>
    <property type="match status" value="1"/>
</dbReference>
<dbReference type="GO" id="GO:0051537">
    <property type="term" value="F:2 iron, 2 sulfur cluster binding"/>
    <property type="evidence" value="ECO:0007669"/>
    <property type="project" value="InterPro"/>
</dbReference>
<dbReference type="PRINTS" id="PR00359">
    <property type="entry name" value="BP450"/>
</dbReference>
<accession>A0AAW5R7M8</accession>
<dbReference type="CDD" id="cd06185">
    <property type="entry name" value="PDR_like"/>
    <property type="match status" value="1"/>
</dbReference>
<dbReference type="CDD" id="cd11078">
    <property type="entry name" value="CYP130-like"/>
    <property type="match status" value="1"/>
</dbReference>
<name>A0AAW5R7M8_9HYPH</name>
<dbReference type="InterPro" id="IPR006058">
    <property type="entry name" value="2Fe2S_fd_BS"/>
</dbReference>
<dbReference type="EMBL" id="JALIDZ010000013">
    <property type="protein sequence ID" value="MCT8974644.1"/>
    <property type="molecule type" value="Genomic_DNA"/>
</dbReference>
<dbReference type="InterPro" id="IPR017927">
    <property type="entry name" value="FAD-bd_FR_type"/>
</dbReference>
<feature type="domain" description="2Fe-2S ferredoxin-type" evidence="3">
    <location>
        <begin position="635"/>
        <end position="720"/>
    </location>
</feature>
<organism evidence="5 6">
    <name type="scientific">Microbaculum marinisediminis</name>
    <dbReference type="NCBI Taxonomy" id="2931392"/>
    <lineage>
        <taxon>Bacteria</taxon>
        <taxon>Pseudomonadati</taxon>
        <taxon>Pseudomonadota</taxon>
        <taxon>Alphaproteobacteria</taxon>
        <taxon>Hyphomicrobiales</taxon>
        <taxon>Tepidamorphaceae</taxon>
        <taxon>Microbaculum</taxon>
    </lineage>
</organism>
<dbReference type="SUPFAM" id="SSF52343">
    <property type="entry name" value="Ferredoxin reductase-like, C-terminal NADP-linked domain"/>
    <property type="match status" value="1"/>
</dbReference>
<gene>
    <name evidence="5" type="ORF">MUB46_22495</name>
</gene>
<dbReference type="InterPro" id="IPR039261">
    <property type="entry name" value="FNR_nucleotide-bd"/>
</dbReference>
<dbReference type="AlphaFoldDB" id="A0AAW5R7M8"/>
<dbReference type="Gene3D" id="2.40.30.10">
    <property type="entry name" value="Translation factors"/>
    <property type="match status" value="1"/>
</dbReference>
<dbReference type="PROSITE" id="PS51384">
    <property type="entry name" value="FAD_FR"/>
    <property type="match status" value="1"/>
</dbReference>
<evidence type="ECO:0000256" key="2">
    <source>
        <dbReference type="ARBA" id="ARBA00010617"/>
    </source>
</evidence>
<dbReference type="Pfam" id="PF00111">
    <property type="entry name" value="Fer2"/>
    <property type="match status" value="1"/>
</dbReference>
<dbReference type="Proteomes" id="UP001320898">
    <property type="component" value="Unassembled WGS sequence"/>
</dbReference>
<proteinExistence type="inferred from homology"/>
<evidence type="ECO:0000259" key="3">
    <source>
        <dbReference type="PROSITE" id="PS51085"/>
    </source>
</evidence>
<dbReference type="PANTHER" id="PTHR46696">
    <property type="entry name" value="P450, PUTATIVE (EUROFUNG)-RELATED"/>
    <property type="match status" value="1"/>
</dbReference>
<evidence type="ECO:0000256" key="1">
    <source>
        <dbReference type="ARBA" id="ARBA00001971"/>
    </source>
</evidence>
<dbReference type="RefSeq" id="WP_261618229.1">
    <property type="nucleotide sequence ID" value="NZ_JALIDZ010000013.1"/>
</dbReference>
<dbReference type="CDD" id="cd00207">
    <property type="entry name" value="fer2"/>
    <property type="match status" value="1"/>
</dbReference>
<dbReference type="SUPFAM" id="SSF48264">
    <property type="entry name" value="Cytochrome P450"/>
    <property type="match status" value="1"/>
</dbReference>
<dbReference type="InterPro" id="IPR017938">
    <property type="entry name" value="Riboflavin_synthase-like_b-brl"/>
</dbReference>
<comment type="cofactor">
    <cofactor evidence="1">
        <name>heme</name>
        <dbReference type="ChEBI" id="CHEBI:30413"/>
    </cofactor>
</comment>